<proteinExistence type="predicted"/>
<dbReference type="Proteomes" id="UP001446871">
    <property type="component" value="Unassembled WGS sequence"/>
</dbReference>
<accession>A0ABR1UG24</accession>
<gene>
    <name evidence="2" type="ORF">PG996_011793</name>
</gene>
<name>A0ABR1UG24_9PEZI</name>
<comment type="caution">
    <text evidence="2">The sequence shown here is derived from an EMBL/GenBank/DDBJ whole genome shotgun (WGS) entry which is preliminary data.</text>
</comment>
<evidence type="ECO:0000313" key="2">
    <source>
        <dbReference type="EMBL" id="KAK8057856.1"/>
    </source>
</evidence>
<evidence type="ECO:0000313" key="3">
    <source>
        <dbReference type="Proteomes" id="UP001446871"/>
    </source>
</evidence>
<protein>
    <recommendedName>
        <fullName evidence="1">ATP phosphoribosyltransferase</fullName>
    </recommendedName>
</protein>
<dbReference type="EMBL" id="JAQQWM010000007">
    <property type="protein sequence ID" value="KAK8057856.1"/>
    <property type="molecule type" value="Genomic_DNA"/>
</dbReference>
<dbReference type="SUPFAM" id="SSF102705">
    <property type="entry name" value="NIF3 (NGG1p interacting factor 3)-like"/>
    <property type="match status" value="1"/>
</dbReference>
<dbReference type="InterPro" id="IPR015867">
    <property type="entry name" value="N-reg_PII/ATP_PRibTrfase_C"/>
</dbReference>
<evidence type="ECO:0000256" key="1">
    <source>
        <dbReference type="ARBA" id="ARBA00020998"/>
    </source>
</evidence>
<reference evidence="2 3" key="1">
    <citation type="submission" date="2023-01" db="EMBL/GenBank/DDBJ databases">
        <title>Analysis of 21 Apiospora genomes using comparative genomics revels a genus with tremendous synthesis potential of carbohydrate active enzymes and secondary metabolites.</title>
        <authorList>
            <person name="Sorensen T."/>
        </authorList>
    </citation>
    <scope>NUCLEOTIDE SEQUENCE [LARGE SCALE GENOMIC DNA]</scope>
    <source>
        <strain evidence="2 3">CBS 83171</strain>
    </source>
</reference>
<dbReference type="InterPro" id="IPR036069">
    <property type="entry name" value="DUF34/NIF3_sf"/>
</dbReference>
<sequence length="119" mass="12601">MASAISSAATKRFKLVFFTPPSAAAACKRAIFAAGAGRYPGPGAYTECAWTSSLGTGQFRPGDAANPHIGAVGQLEEVEEARVETLCVGEDTVKKAVAALKEAHPYEEPAYEVYKLEDY</sequence>
<keyword evidence="3" id="KW-1185">Reference proteome</keyword>
<dbReference type="Gene3D" id="3.30.70.120">
    <property type="match status" value="1"/>
</dbReference>
<organism evidence="2 3">
    <name type="scientific">Apiospora saccharicola</name>
    <dbReference type="NCBI Taxonomy" id="335842"/>
    <lineage>
        <taxon>Eukaryota</taxon>
        <taxon>Fungi</taxon>
        <taxon>Dikarya</taxon>
        <taxon>Ascomycota</taxon>
        <taxon>Pezizomycotina</taxon>
        <taxon>Sordariomycetes</taxon>
        <taxon>Xylariomycetidae</taxon>
        <taxon>Amphisphaeriales</taxon>
        <taxon>Apiosporaceae</taxon>
        <taxon>Apiospora</taxon>
    </lineage>
</organism>
<dbReference type="PANTHER" id="PTHR41774:SF1">
    <property type="entry name" value="NGG1P INTERACTING FACTOR NIF3"/>
    <property type="match status" value="1"/>
</dbReference>
<dbReference type="PANTHER" id="PTHR41774">
    <property type="match status" value="1"/>
</dbReference>